<keyword evidence="5" id="KW-1185">Reference proteome</keyword>
<organism evidence="4 5">
    <name type="scientific">Albibacterium profundi</name>
    <dbReference type="NCBI Taxonomy" id="3134906"/>
    <lineage>
        <taxon>Bacteria</taxon>
        <taxon>Pseudomonadati</taxon>
        <taxon>Bacteroidota</taxon>
        <taxon>Sphingobacteriia</taxon>
        <taxon>Sphingobacteriales</taxon>
        <taxon>Sphingobacteriaceae</taxon>
        <taxon>Albibacterium</taxon>
    </lineage>
</organism>
<dbReference type="InterPro" id="IPR036412">
    <property type="entry name" value="HAD-like_sf"/>
</dbReference>
<evidence type="ECO:0000256" key="3">
    <source>
        <dbReference type="ARBA" id="ARBA00047308"/>
    </source>
</evidence>
<dbReference type="PRINTS" id="PR00119">
    <property type="entry name" value="CATATPASE"/>
</dbReference>
<reference evidence="4 5" key="1">
    <citation type="submission" date="2024-04" db="EMBL/GenBank/DDBJ databases">
        <title>Albibacterium profundi sp. nov., isolated from sediment of the Challenger Deep of Mariana Trench.</title>
        <authorList>
            <person name="Wang Y."/>
        </authorList>
    </citation>
    <scope>NUCLEOTIDE SEQUENCE [LARGE SCALE GENOMIC DNA]</scope>
    <source>
        <strain evidence="4 5">RHL897</strain>
    </source>
</reference>
<evidence type="ECO:0000256" key="1">
    <source>
        <dbReference type="ARBA" id="ARBA00006024"/>
    </source>
</evidence>
<proteinExistence type="inferred from homology"/>
<dbReference type="Gene3D" id="3.40.50.1000">
    <property type="entry name" value="HAD superfamily/HAD-like"/>
    <property type="match status" value="1"/>
</dbReference>
<evidence type="ECO:0000313" key="5">
    <source>
        <dbReference type="Proteomes" id="UP001580928"/>
    </source>
</evidence>
<dbReference type="EMBL" id="JBBVGT010000002">
    <property type="protein sequence ID" value="MFB5946349.1"/>
    <property type="molecule type" value="Genomic_DNA"/>
</dbReference>
<dbReference type="EC" id="7.2.2.12" evidence="2"/>
<dbReference type="Proteomes" id="UP001580928">
    <property type="component" value="Unassembled WGS sequence"/>
</dbReference>
<name>A0ABV5CFL5_9SPHI</name>
<dbReference type="SUPFAM" id="SSF56784">
    <property type="entry name" value="HAD-like"/>
    <property type="match status" value="1"/>
</dbReference>
<dbReference type="PRINTS" id="PR00120">
    <property type="entry name" value="HATPASE"/>
</dbReference>
<accession>A0ABV5CFL5</accession>
<comment type="catalytic activity">
    <reaction evidence="3">
        <text>Zn(2+)(in) + ATP + H2O = Zn(2+)(out) + ADP + phosphate + H(+)</text>
        <dbReference type="Rhea" id="RHEA:20621"/>
        <dbReference type="ChEBI" id="CHEBI:15377"/>
        <dbReference type="ChEBI" id="CHEBI:15378"/>
        <dbReference type="ChEBI" id="CHEBI:29105"/>
        <dbReference type="ChEBI" id="CHEBI:30616"/>
        <dbReference type="ChEBI" id="CHEBI:43474"/>
        <dbReference type="ChEBI" id="CHEBI:456216"/>
        <dbReference type="EC" id="7.2.2.12"/>
    </reaction>
</comment>
<evidence type="ECO:0000313" key="4">
    <source>
        <dbReference type="EMBL" id="MFB5946349.1"/>
    </source>
</evidence>
<dbReference type="GO" id="GO:0016787">
    <property type="term" value="F:hydrolase activity"/>
    <property type="evidence" value="ECO:0007669"/>
    <property type="project" value="UniProtKB-KW"/>
</dbReference>
<dbReference type="RefSeq" id="WP_245977408.1">
    <property type="nucleotide sequence ID" value="NZ_JBBVGT010000002.1"/>
</dbReference>
<protein>
    <recommendedName>
        <fullName evidence="2">P-type Zn(2+) transporter</fullName>
        <ecNumber evidence="2">7.2.2.12</ecNumber>
    </recommendedName>
</protein>
<comment type="similarity">
    <text evidence="1">Belongs to the cation transport ATPase (P-type) (TC 3.A.3) family. Type IB subfamily.</text>
</comment>
<evidence type="ECO:0000256" key="2">
    <source>
        <dbReference type="ARBA" id="ARBA00039097"/>
    </source>
</evidence>
<dbReference type="InterPro" id="IPR051014">
    <property type="entry name" value="Cation_Transport_ATPase_IB"/>
</dbReference>
<keyword evidence="4" id="KW-0378">Hydrolase</keyword>
<dbReference type="Pfam" id="PF00702">
    <property type="entry name" value="Hydrolase"/>
    <property type="match status" value="1"/>
</dbReference>
<sequence>MMLSGDKGSVVDKVARALNINKAFGDLLPEDKVRKVQWLLDEGKRIAFVSDGKNDAPVLALADAGIAMGGLDSGGAIKTADIVIQIYQSGKIVSTIKLVR</sequence>
<gene>
    <name evidence="4" type="ORF">WKR92_10945</name>
</gene>
<dbReference type="PANTHER" id="PTHR48085:SF5">
    <property type="entry name" value="CADMIUM_ZINC-TRANSPORTING ATPASE HMA4-RELATED"/>
    <property type="match status" value="1"/>
</dbReference>
<dbReference type="PANTHER" id="PTHR48085">
    <property type="entry name" value="CADMIUM/ZINC-TRANSPORTING ATPASE HMA2-RELATED"/>
    <property type="match status" value="1"/>
</dbReference>
<comment type="caution">
    <text evidence="4">The sequence shown here is derived from an EMBL/GenBank/DDBJ whole genome shotgun (WGS) entry which is preliminary data.</text>
</comment>
<dbReference type="InterPro" id="IPR023214">
    <property type="entry name" value="HAD_sf"/>
</dbReference>
<dbReference type="InterPro" id="IPR001757">
    <property type="entry name" value="P_typ_ATPase"/>
</dbReference>